<dbReference type="PANTHER" id="PTHR40980:SF4">
    <property type="entry name" value="TONB-DEPENDENT RECEPTOR-LIKE BETA-BARREL DOMAIN-CONTAINING PROTEIN"/>
    <property type="match status" value="1"/>
</dbReference>
<evidence type="ECO:0000313" key="6">
    <source>
        <dbReference type="Proteomes" id="UP000016569"/>
    </source>
</evidence>
<keyword evidence="2" id="KW-0472">Membrane</keyword>
<dbReference type="InterPro" id="IPR010104">
    <property type="entry name" value="TonB_rcpt_bac"/>
</dbReference>
<dbReference type="Proteomes" id="UP000016569">
    <property type="component" value="Unassembled WGS sequence"/>
</dbReference>
<evidence type="ECO:0000259" key="4">
    <source>
        <dbReference type="Pfam" id="PF00593"/>
    </source>
</evidence>
<dbReference type="Gene3D" id="2.40.170.20">
    <property type="entry name" value="TonB-dependent receptor, beta-barrel domain"/>
    <property type="match status" value="1"/>
</dbReference>
<gene>
    <name evidence="5" type="ORF">MBEBAB_2210</name>
</gene>
<keyword evidence="3" id="KW-0998">Cell outer membrane</keyword>
<evidence type="ECO:0000256" key="1">
    <source>
        <dbReference type="ARBA" id="ARBA00004442"/>
    </source>
</evidence>
<name>A0A8E0NCS0_9CAUL</name>
<evidence type="ECO:0000256" key="3">
    <source>
        <dbReference type="ARBA" id="ARBA00023237"/>
    </source>
</evidence>
<feature type="domain" description="TonB-dependent receptor-like beta-barrel" evidence="4">
    <location>
        <begin position="35"/>
        <end position="463"/>
    </location>
</feature>
<dbReference type="SUPFAM" id="SSF56935">
    <property type="entry name" value="Porins"/>
    <property type="match status" value="1"/>
</dbReference>
<dbReference type="EMBL" id="BATC01000046">
    <property type="protein sequence ID" value="GAD59960.1"/>
    <property type="molecule type" value="Genomic_DNA"/>
</dbReference>
<dbReference type="PANTHER" id="PTHR40980">
    <property type="entry name" value="PLUG DOMAIN-CONTAINING PROTEIN"/>
    <property type="match status" value="1"/>
</dbReference>
<dbReference type="InterPro" id="IPR000531">
    <property type="entry name" value="Beta-barrel_TonB"/>
</dbReference>
<dbReference type="NCBIfam" id="TIGR01782">
    <property type="entry name" value="TonB-Xanth-Caul"/>
    <property type="match status" value="1"/>
</dbReference>
<dbReference type="GO" id="GO:0009279">
    <property type="term" value="C:cell outer membrane"/>
    <property type="evidence" value="ECO:0007669"/>
    <property type="project" value="UniProtKB-SubCell"/>
</dbReference>
<dbReference type="AlphaFoldDB" id="A0A8E0NCS0"/>
<dbReference type="Pfam" id="PF00593">
    <property type="entry name" value="TonB_dep_Rec_b-barrel"/>
    <property type="match status" value="1"/>
</dbReference>
<proteinExistence type="predicted"/>
<organism evidence="5 6">
    <name type="scientific">Brevundimonas abyssalis TAR-001</name>
    <dbReference type="NCBI Taxonomy" id="1391729"/>
    <lineage>
        <taxon>Bacteria</taxon>
        <taxon>Pseudomonadati</taxon>
        <taxon>Pseudomonadota</taxon>
        <taxon>Alphaproteobacteria</taxon>
        <taxon>Caulobacterales</taxon>
        <taxon>Caulobacteraceae</taxon>
        <taxon>Brevundimonas</taxon>
    </lineage>
</organism>
<keyword evidence="6" id="KW-1185">Reference proteome</keyword>
<dbReference type="InterPro" id="IPR036942">
    <property type="entry name" value="Beta-barrel_TonB_sf"/>
</dbReference>
<sequence>MTDENVPDEIEGRFENDQSPLDAVVRQGAGMPTFQILSGGAADTSYLDNANYAFDRVVLAPKFVDDDDTNLNFNVERAEAFGVAGFTLSGGIDLRFKRKVTDVGETELRNVPDIRLDQFTTGAPGYPFHPLGDGISSAGFVDFFNTNRSSILERPQDVEDNLILNTAEDYSADEDVSAGYLMGTWDSGPWRFIVGARVEHTEYSAQGSELNFDDSGDLTINPRSVESSYTNVLPGIHARFTPRDDLVIRAAWSNTIARPSFGDQSPRFEINNEDLEINMGNPDLEPYESSNLDLLLDWYPGGGSVMSVGVFSKELDSYIVERTFQNDAQFPGFEVTRPVNGTDASIRGIELNLEQELGRWAPALDGFLVGANATLLDTEFTVDGRTETFSLPQAAEESANFYVGYEQGRFSGRVSYSFRGEYLEEIGDSREFDVYVMESQQLDLTASFRVNDAIEVLFEAQNLLDDPLELYQGTPATTLQFEEYGATFAIGLKGRF</sequence>
<reference evidence="6" key="1">
    <citation type="journal article" date="2013" name="Genome Announc.">
        <title>Draft Genome Sequence of the Dimorphic Prosthecate Bacterium Brevundimonas abyssalis TAR-001T.</title>
        <authorList>
            <person name="Tsubouchi T."/>
            <person name="Nishi S."/>
            <person name="Usui K."/>
            <person name="Shimane Y."/>
            <person name="Takaki Y."/>
            <person name="Maruyama T."/>
            <person name="Hatada Y."/>
        </authorList>
    </citation>
    <scope>NUCLEOTIDE SEQUENCE [LARGE SCALE GENOMIC DNA]</scope>
    <source>
        <strain evidence="6">TAR-001</strain>
    </source>
</reference>
<comment type="caution">
    <text evidence="5">The sequence shown here is derived from an EMBL/GenBank/DDBJ whole genome shotgun (WGS) entry which is preliminary data.</text>
</comment>
<evidence type="ECO:0000313" key="5">
    <source>
        <dbReference type="EMBL" id="GAD59960.1"/>
    </source>
</evidence>
<protein>
    <submittedName>
        <fullName evidence="5">TonB-dependent receptor</fullName>
    </submittedName>
</protein>
<accession>A0A8E0NCS0</accession>
<comment type="subcellular location">
    <subcellularLocation>
        <location evidence="1">Cell outer membrane</location>
    </subcellularLocation>
</comment>
<evidence type="ECO:0000256" key="2">
    <source>
        <dbReference type="ARBA" id="ARBA00023136"/>
    </source>
</evidence>
<keyword evidence="5" id="KW-0675">Receptor</keyword>